<dbReference type="Proteomes" id="UP000683360">
    <property type="component" value="Unassembled WGS sequence"/>
</dbReference>
<dbReference type="OrthoDB" id="6162480at2759"/>
<dbReference type="SUPFAM" id="SSF48726">
    <property type="entry name" value="Immunoglobulin"/>
    <property type="match status" value="2"/>
</dbReference>
<protein>
    <recommendedName>
        <fullName evidence="6">Ig-like domain-containing protein</fullName>
    </recommendedName>
</protein>
<evidence type="ECO:0000313" key="7">
    <source>
        <dbReference type="EMBL" id="CAG2225143.1"/>
    </source>
</evidence>
<dbReference type="PANTHER" id="PTHR11640">
    <property type="entry name" value="NEPHRIN"/>
    <property type="match status" value="1"/>
</dbReference>
<evidence type="ECO:0000313" key="8">
    <source>
        <dbReference type="Proteomes" id="UP000683360"/>
    </source>
</evidence>
<dbReference type="Pfam" id="PF13927">
    <property type="entry name" value="Ig_3"/>
    <property type="match status" value="1"/>
</dbReference>
<sequence>MSRYEAQSNLTIETENSNQIVYGYLNKLFHLTCTVIQGIPKGKLLWIVNNRTLADTGTSSLVLSFKPKQQDHLKQFTCDAIINFTEFELQRSVQLFVNMPPNVWIFPDHNAVILDEGDDLTLYCNYSSNSNITDLKWKIFLPMNNQLETSQSSPDLVIRNIKKVNAGQYVCTVSNMYGNGSDNVTITVNCKYFVHPAVWFEVSLAILPENANE</sequence>
<proteinExistence type="predicted"/>
<dbReference type="InterPro" id="IPR051275">
    <property type="entry name" value="Cell_adhesion_signaling"/>
</dbReference>
<evidence type="ECO:0000256" key="4">
    <source>
        <dbReference type="ARBA" id="ARBA00023180"/>
    </source>
</evidence>
<organism evidence="7 8">
    <name type="scientific">Mytilus edulis</name>
    <name type="common">Blue mussel</name>
    <dbReference type="NCBI Taxonomy" id="6550"/>
    <lineage>
        <taxon>Eukaryota</taxon>
        <taxon>Metazoa</taxon>
        <taxon>Spiralia</taxon>
        <taxon>Lophotrochozoa</taxon>
        <taxon>Mollusca</taxon>
        <taxon>Bivalvia</taxon>
        <taxon>Autobranchia</taxon>
        <taxon>Pteriomorphia</taxon>
        <taxon>Mytilida</taxon>
        <taxon>Mytiloidea</taxon>
        <taxon>Mytilidae</taxon>
        <taxon>Mytilinae</taxon>
        <taxon>Mytilus</taxon>
    </lineage>
</organism>
<dbReference type="PROSITE" id="PS50835">
    <property type="entry name" value="IG_LIKE"/>
    <property type="match status" value="2"/>
</dbReference>
<keyword evidence="3" id="KW-1015">Disulfide bond</keyword>
<dbReference type="Gene3D" id="2.60.40.10">
    <property type="entry name" value="Immunoglobulins"/>
    <property type="match status" value="2"/>
</dbReference>
<gene>
    <name evidence="7" type="ORF">MEDL_38303</name>
</gene>
<comment type="caution">
    <text evidence="7">The sequence shown here is derived from an EMBL/GenBank/DDBJ whole genome shotgun (WGS) entry which is preliminary data.</text>
</comment>
<keyword evidence="4" id="KW-0325">Glycoprotein</keyword>
<dbReference type="SMART" id="SM00409">
    <property type="entry name" value="IG"/>
    <property type="match status" value="2"/>
</dbReference>
<feature type="domain" description="Ig-like" evidence="6">
    <location>
        <begin position="31"/>
        <end position="94"/>
    </location>
</feature>
<keyword evidence="8" id="KW-1185">Reference proteome</keyword>
<dbReference type="InterPro" id="IPR036179">
    <property type="entry name" value="Ig-like_dom_sf"/>
</dbReference>
<comment type="subcellular location">
    <subcellularLocation>
        <location evidence="1">Membrane</location>
        <topology evidence="1">Single-pass type I membrane protein</topology>
    </subcellularLocation>
</comment>
<keyword evidence="5" id="KW-0393">Immunoglobulin domain</keyword>
<feature type="domain" description="Ig-like" evidence="6">
    <location>
        <begin position="101"/>
        <end position="187"/>
    </location>
</feature>
<reference evidence="7" key="1">
    <citation type="submission" date="2021-03" db="EMBL/GenBank/DDBJ databases">
        <authorList>
            <person name="Bekaert M."/>
        </authorList>
    </citation>
    <scope>NUCLEOTIDE SEQUENCE</scope>
</reference>
<name>A0A8S3SWH8_MYTED</name>
<dbReference type="AlphaFoldDB" id="A0A8S3SWH8"/>
<dbReference type="InterPro" id="IPR003599">
    <property type="entry name" value="Ig_sub"/>
</dbReference>
<dbReference type="InterPro" id="IPR013783">
    <property type="entry name" value="Ig-like_fold"/>
</dbReference>
<evidence type="ECO:0000256" key="3">
    <source>
        <dbReference type="ARBA" id="ARBA00023157"/>
    </source>
</evidence>
<evidence type="ECO:0000256" key="1">
    <source>
        <dbReference type="ARBA" id="ARBA00004479"/>
    </source>
</evidence>
<keyword evidence="2" id="KW-0472">Membrane</keyword>
<dbReference type="GO" id="GO:0016020">
    <property type="term" value="C:membrane"/>
    <property type="evidence" value="ECO:0007669"/>
    <property type="project" value="UniProtKB-SubCell"/>
</dbReference>
<evidence type="ECO:0000256" key="2">
    <source>
        <dbReference type="ARBA" id="ARBA00023136"/>
    </source>
</evidence>
<dbReference type="EMBL" id="CAJPWZ010001838">
    <property type="protein sequence ID" value="CAG2225143.1"/>
    <property type="molecule type" value="Genomic_DNA"/>
</dbReference>
<evidence type="ECO:0000259" key="6">
    <source>
        <dbReference type="PROSITE" id="PS50835"/>
    </source>
</evidence>
<accession>A0A8S3SWH8</accession>
<dbReference type="InterPro" id="IPR007110">
    <property type="entry name" value="Ig-like_dom"/>
</dbReference>
<evidence type="ECO:0000256" key="5">
    <source>
        <dbReference type="ARBA" id="ARBA00023319"/>
    </source>
</evidence>